<reference evidence="2" key="1">
    <citation type="submission" date="2015-07" db="EMBL/GenBank/DDBJ databases">
        <title>Fjat-10053 dsm26.</title>
        <authorList>
            <person name="Liu B."/>
            <person name="Wang J."/>
            <person name="Zhu Y."/>
            <person name="Liu G."/>
            <person name="Chen Q."/>
            <person name="Chen Z."/>
            <person name="Lan J."/>
            <person name="Che J."/>
            <person name="Ge C."/>
            <person name="Shi H."/>
            <person name="Pan Z."/>
            <person name="Liu X."/>
        </authorList>
    </citation>
    <scope>NUCLEOTIDE SEQUENCE [LARGE SCALE GENOMIC DNA]</scope>
    <source>
        <strain evidence="2">DSM 26</strain>
    </source>
</reference>
<evidence type="ECO:0000313" key="2">
    <source>
        <dbReference type="Proteomes" id="UP000036780"/>
    </source>
</evidence>
<proteinExistence type="predicted"/>
<dbReference type="Proteomes" id="UP000036780">
    <property type="component" value="Unassembled WGS sequence"/>
</dbReference>
<name>A0A0L0QJN8_VIRPA</name>
<keyword evidence="2" id="KW-1185">Reference proteome</keyword>
<sequence>MTVNQAFEKLTTLGWFKEGGRVEKEIETLMEQFLKQFNIKQYEMKWLHKEELIEVIERFSFQGSDIWNELKEIPDHLKQQISANNDDSYLERLVDILPEAVFHPAFDGAFKQYSEEKTIRFLTGNAMYFALLICIAELASKGDLFQPIFQIIERGHVPVGIEGNMIYLL</sequence>
<dbReference type="EMBL" id="LGTO01000007">
    <property type="protein sequence ID" value="KNE18729.1"/>
    <property type="molecule type" value="Genomic_DNA"/>
</dbReference>
<evidence type="ECO:0000313" key="1">
    <source>
        <dbReference type="EMBL" id="KNE18729.1"/>
    </source>
</evidence>
<organism evidence="1 2">
    <name type="scientific">Virgibacillus pantothenticus</name>
    <dbReference type="NCBI Taxonomy" id="1473"/>
    <lineage>
        <taxon>Bacteria</taxon>
        <taxon>Bacillati</taxon>
        <taxon>Bacillota</taxon>
        <taxon>Bacilli</taxon>
        <taxon>Bacillales</taxon>
        <taxon>Bacillaceae</taxon>
        <taxon>Virgibacillus</taxon>
    </lineage>
</organism>
<protein>
    <submittedName>
        <fullName evidence="1">Uncharacterized protein</fullName>
    </submittedName>
</protein>
<accession>A0A0L0QJN8</accession>
<dbReference type="PATRIC" id="fig|1473.5.peg.240"/>
<dbReference type="AlphaFoldDB" id="A0A0L0QJN8"/>
<comment type="caution">
    <text evidence="1">The sequence shown here is derived from an EMBL/GenBank/DDBJ whole genome shotgun (WGS) entry which is preliminary data.</text>
</comment>
<gene>
    <name evidence="1" type="ORF">AFK71_08930</name>
</gene>